<dbReference type="Pfam" id="PF01738">
    <property type="entry name" value="DLH"/>
    <property type="match status" value="1"/>
</dbReference>
<reference evidence="2" key="1">
    <citation type="submission" date="2020-10" db="EMBL/GenBank/DDBJ databases">
        <title>Genomic Encyclopedia of Type Strains, Phase IV (KMG-IV): sequencing the most valuable type-strain genomes for metagenomic binning, comparative biology and taxonomic classification.</title>
        <authorList>
            <person name="Goeker M."/>
        </authorList>
    </citation>
    <scope>NUCLEOTIDE SEQUENCE</scope>
    <source>
        <strain evidence="2">DSM 13886</strain>
    </source>
</reference>
<sequence>MQHIFKQGIDKTKPILLLLHGTGGNEVDLLPLADVIDKEASVLSVRGNVMENGMPRFFRRLAEGVYDEEDLVFRTEELDTFLDSASKEYGFDRSNIIAIGYSNGANIAASLLFHHKDSLKGAILHHPLFPREGAEWPNLTGIPVYISAGQNDPFCPAVESTALQNKMIIAGADVHAHWESNGHSLTQTEVQAAADWYQKCTS</sequence>
<evidence type="ECO:0000313" key="2">
    <source>
        <dbReference type="EMBL" id="MBE1554449.1"/>
    </source>
</evidence>
<accession>A0A927MGU5</accession>
<keyword evidence="3" id="KW-1185">Reference proteome</keyword>
<dbReference type="SUPFAM" id="SSF53474">
    <property type="entry name" value="alpha/beta-Hydrolases"/>
    <property type="match status" value="1"/>
</dbReference>
<evidence type="ECO:0000259" key="1">
    <source>
        <dbReference type="Pfam" id="PF01738"/>
    </source>
</evidence>
<organism evidence="2 3">
    <name type="scientific">Sporosarcina limicola</name>
    <dbReference type="NCBI Taxonomy" id="34101"/>
    <lineage>
        <taxon>Bacteria</taxon>
        <taxon>Bacillati</taxon>
        <taxon>Bacillota</taxon>
        <taxon>Bacilli</taxon>
        <taxon>Bacillales</taxon>
        <taxon>Caryophanaceae</taxon>
        <taxon>Sporosarcina</taxon>
    </lineage>
</organism>
<dbReference type="EMBL" id="JADBEL010000006">
    <property type="protein sequence ID" value="MBE1554449.1"/>
    <property type="molecule type" value="Genomic_DNA"/>
</dbReference>
<proteinExistence type="predicted"/>
<dbReference type="GO" id="GO:0016787">
    <property type="term" value="F:hydrolase activity"/>
    <property type="evidence" value="ECO:0007669"/>
    <property type="project" value="InterPro"/>
</dbReference>
<name>A0A927MGU5_9BACL</name>
<evidence type="ECO:0000313" key="3">
    <source>
        <dbReference type="Proteomes" id="UP000658225"/>
    </source>
</evidence>
<dbReference type="InterPro" id="IPR029058">
    <property type="entry name" value="AB_hydrolase_fold"/>
</dbReference>
<comment type="caution">
    <text evidence="2">The sequence shown here is derived from an EMBL/GenBank/DDBJ whole genome shotgun (WGS) entry which is preliminary data.</text>
</comment>
<dbReference type="Gene3D" id="3.40.50.1820">
    <property type="entry name" value="alpha/beta hydrolase"/>
    <property type="match status" value="1"/>
</dbReference>
<dbReference type="InterPro" id="IPR002925">
    <property type="entry name" value="Dienelactn_hydro"/>
</dbReference>
<gene>
    <name evidence="2" type="ORF">H4683_001525</name>
</gene>
<protein>
    <submittedName>
        <fullName evidence="2">Phospholipase/carboxylesterase</fullName>
    </submittedName>
</protein>
<dbReference type="AlphaFoldDB" id="A0A927MGU5"/>
<feature type="domain" description="Dienelactone hydrolase" evidence="1">
    <location>
        <begin position="85"/>
        <end position="191"/>
    </location>
</feature>
<dbReference type="Proteomes" id="UP000658225">
    <property type="component" value="Unassembled WGS sequence"/>
</dbReference>